<reference evidence="2 3" key="1">
    <citation type="submission" date="2014-09" db="EMBL/GenBank/DDBJ databases">
        <authorList>
            <person name="Magalhaes I.L.F."/>
            <person name="Oliveira U."/>
            <person name="Santos F.R."/>
            <person name="Vidigal T.H.D.A."/>
            <person name="Brescovit A.D."/>
            <person name="Santos A.J."/>
        </authorList>
    </citation>
    <scope>NUCLEOTIDE SEQUENCE [LARGE SCALE GENOMIC DNA]</scope>
</reference>
<evidence type="ECO:0000313" key="2">
    <source>
        <dbReference type="EMBL" id="CEH17027.1"/>
    </source>
</evidence>
<feature type="region of interest" description="Disordered" evidence="1">
    <location>
        <begin position="1"/>
        <end position="20"/>
    </location>
</feature>
<sequence>MLRHITCSTKVRSKDLSKHRRSSAIQRSASACFQNFPAAGSQSRSELRIGLPVEERGYRSRRKQCQKQRFSTGRVAWYI</sequence>
<dbReference type="Proteomes" id="UP000054845">
    <property type="component" value="Unassembled WGS sequence"/>
</dbReference>
<evidence type="ECO:0000256" key="1">
    <source>
        <dbReference type="SAM" id="MobiDB-lite"/>
    </source>
</evidence>
<organism evidence="2 3">
    <name type="scientific">Ceraceosorus bombacis</name>
    <dbReference type="NCBI Taxonomy" id="401625"/>
    <lineage>
        <taxon>Eukaryota</taxon>
        <taxon>Fungi</taxon>
        <taxon>Dikarya</taxon>
        <taxon>Basidiomycota</taxon>
        <taxon>Ustilaginomycotina</taxon>
        <taxon>Exobasidiomycetes</taxon>
        <taxon>Ceraceosorales</taxon>
        <taxon>Ceraceosoraceae</taxon>
        <taxon>Ceraceosorus</taxon>
    </lineage>
</organism>
<evidence type="ECO:0000313" key="3">
    <source>
        <dbReference type="Proteomes" id="UP000054845"/>
    </source>
</evidence>
<keyword evidence="3" id="KW-1185">Reference proteome</keyword>
<dbReference type="AlphaFoldDB" id="A0A0P1BN16"/>
<protein>
    <submittedName>
        <fullName evidence="2">Uncharacterized protein</fullName>
    </submittedName>
</protein>
<accession>A0A0P1BN16</accession>
<feature type="compositionally biased region" description="Polar residues" evidence="1">
    <location>
        <begin position="1"/>
        <end position="10"/>
    </location>
</feature>
<dbReference type="EMBL" id="CCYA01000254">
    <property type="protein sequence ID" value="CEH17027.1"/>
    <property type="molecule type" value="Genomic_DNA"/>
</dbReference>
<proteinExistence type="predicted"/>
<name>A0A0P1BN16_9BASI</name>